<dbReference type="Pfam" id="PF00884">
    <property type="entry name" value="Sulfatase"/>
    <property type="match status" value="1"/>
</dbReference>
<protein>
    <submittedName>
        <fullName evidence="3">LTA synthase family protein</fullName>
    </submittedName>
</protein>
<dbReference type="CDD" id="cd16015">
    <property type="entry name" value="LTA_synthase"/>
    <property type="match status" value="1"/>
</dbReference>
<proteinExistence type="predicted"/>
<feature type="transmembrane region" description="Helical" evidence="1">
    <location>
        <begin position="208"/>
        <end position="226"/>
    </location>
</feature>
<comment type="caution">
    <text evidence="3">The sequence shown here is derived from an EMBL/GenBank/DDBJ whole genome shotgun (WGS) entry which is preliminary data.</text>
</comment>
<dbReference type="AlphaFoldDB" id="A0AAW4NPM5"/>
<feature type="transmembrane region" description="Helical" evidence="1">
    <location>
        <begin position="21"/>
        <end position="42"/>
    </location>
</feature>
<name>A0AAW4NPM5_9BACT</name>
<feature type="domain" description="Sulfatase N-terminal" evidence="2">
    <location>
        <begin position="338"/>
        <end position="609"/>
    </location>
</feature>
<accession>A0AAW4NPM5</accession>
<dbReference type="RefSeq" id="WP_219427558.1">
    <property type="nucleotide sequence ID" value="NZ_JAHXRD010000006.1"/>
</dbReference>
<evidence type="ECO:0000256" key="1">
    <source>
        <dbReference type="SAM" id="Phobius"/>
    </source>
</evidence>
<dbReference type="InterPro" id="IPR000917">
    <property type="entry name" value="Sulfatase_N"/>
</dbReference>
<evidence type="ECO:0000259" key="2">
    <source>
        <dbReference type="Pfam" id="PF00884"/>
    </source>
</evidence>
<dbReference type="InterPro" id="IPR012160">
    <property type="entry name" value="LtaS-like"/>
</dbReference>
<keyword evidence="1" id="KW-0812">Transmembrane</keyword>
<feature type="transmembrane region" description="Helical" evidence="1">
    <location>
        <begin position="96"/>
        <end position="112"/>
    </location>
</feature>
<dbReference type="PANTHER" id="PTHR47371:SF3">
    <property type="entry name" value="PHOSPHOGLYCEROL TRANSFERASE I"/>
    <property type="match status" value="1"/>
</dbReference>
<feature type="transmembrane region" description="Helical" evidence="1">
    <location>
        <begin position="246"/>
        <end position="265"/>
    </location>
</feature>
<dbReference type="Proteomes" id="UP001196873">
    <property type="component" value="Unassembled WGS sequence"/>
</dbReference>
<feature type="transmembrane region" description="Helical" evidence="1">
    <location>
        <begin position="157"/>
        <end position="179"/>
    </location>
</feature>
<feature type="transmembrane region" description="Helical" evidence="1">
    <location>
        <begin position="124"/>
        <end position="145"/>
    </location>
</feature>
<evidence type="ECO:0000313" key="4">
    <source>
        <dbReference type="Proteomes" id="UP001196873"/>
    </source>
</evidence>
<dbReference type="PIRSF" id="PIRSF005091">
    <property type="entry name" value="Mmb_sulf_HI1246"/>
    <property type="match status" value="1"/>
</dbReference>
<dbReference type="EMBL" id="JAHXRF010000005">
    <property type="protein sequence ID" value="MBW4865215.1"/>
    <property type="molecule type" value="Genomic_DNA"/>
</dbReference>
<feature type="transmembrane region" description="Helical" evidence="1">
    <location>
        <begin position="62"/>
        <end position="84"/>
    </location>
</feature>
<reference evidence="3" key="1">
    <citation type="submission" date="2021-07" db="EMBL/GenBank/DDBJ databases">
        <title>Genomic diversity and antimicrobial resistance of Prevotella spp. isolated from chronic lung disease airways.</title>
        <authorList>
            <person name="Webb K.A."/>
            <person name="Olagoke O.S."/>
            <person name="Baird T."/>
            <person name="Neill J."/>
            <person name="Pham A."/>
            <person name="Wells T.J."/>
            <person name="Ramsay K.A."/>
            <person name="Bell S.C."/>
            <person name="Sarovich D.S."/>
            <person name="Price E.P."/>
        </authorList>
    </citation>
    <scope>NUCLEOTIDE SEQUENCE</scope>
    <source>
        <strain evidence="3">SCHI0047.S.3</strain>
    </source>
</reference>
<keyword evidence="1" id="KW-1133">Transmembrane helix</keyword>
<keyword evidence="1" id="KW-0472">Membrane</keyword>
<sequence>MMIANLFCKKKTPIVYKNAAYLVAVRFIKLYLLVGFLLRLVLMFCTPTEVHFTTLDVVRSLGVGLISDLGVGILLTIPLFILYLGLNEWKYKRPSGYVIELLLALAFAYSLWPKSIFHEYGGGAPLIARLFLGWKFVSFSLRFFIPKLRISWRRVTMYGTWSVYVLLLIFISAGEYFFWEEFGVRYNFIAVDYLVYTHEVLGNIMESYAITPLIVLSVIATALIIYNDSRHRRFKLEKIYTPKLLIVHSLLYAVFCGIGFGMASFTRQLDSANQYVGQLEQNGSCNFIVAFFNNKLEYDKFYPMMSKRDCITMYRKLAGLDAQGVKTLAPKTAEAQPRNIVLITVESLSASFIGHYGNTEKLTPNLDQLINKSMVFDSLYANGNRTVRGLEALSLCIPPSAGESIIKQKRNRMGNLSVGAVLKQHGYTVQYLYGGDSYFDNMGDFFSHNGYEVIDRSAIKPADVTFANIWGVCDEDMFNKSLEVFDADAKRGKPFFGQIMTTSNHRPYTYPEGRIKVDGNPHTRDAAVKYTDYAIGKFIEQAAKKPWFDNTVFVIIADHCASSAGKTTLPVDRYHIPCLIYSPKHIAPQAVKTVCSQIDVMPTLLSMLGLPYQVRFTGQDIFAPNYHPRAFMATYQNLGYFENNCLTILSPVRKVEQFGVTFDKEGEAVETPLKKNKQELVRKAQAYYQYTNMYLKR</sequence>
<dbReference type="InterPro" id="IPR050448">
    <property type="entry name" value="OpgB/LTA_synthase_biosynth"/>
</dbReference>
<evidence type="ECO:0000313" key="3">
    <source>
        <dbReference type="EMBL" id="MBW4865215.1"/>
    </source>
</evidence>
<gene>
    <name evidence="3" type="ORF">KZY68_04105</name>
</gene>
<dbReference type="PANTHER" id="PTHR47371">
    <property type="entry name" value="LIPOTEICHOIC ACID SYNTHASE"/>
    <property type="match status" value="1"/>
</dbReference>
<organism evidence="3 4">
    <name type="scientific">Segatella salivae</name>
    <dbReference type="NCBI Taxonomy" id="228604"/>
    <lineage>
        <taxon>Bacteria</taxon>
        <taxon>Pseudomonadati</taxon>
        <taxon>Bacteroidota</taxon>
        <taxon>Bacteroidia</taxon>
        <taxon>Bacteroidales</taxon>
        <taxon>Prevotellaceae</taxon>
        <taxon>Segatella</taxon>
    </lineage>
</organism>